<dbReference type="RefSeq" id="WP_132109297.1">
    <property type="nucleotide sequence ID" value="NZ_SMFO01000001.1"/>
</dbReference>
<feature type="transmembrane region" description="Helical" evidence="1">
    <location>
        <begin position="40"/>
        <end position="62"/>
    </location>
</feature>
<dbReference type="EMBL" id="SMFO01000001">
    <property type="protein sequence ID" value="TDE06792.1"/>
    <property type="molecule type" value="Genomic_DNA"/>
</dbReference>
<evidence type="ECO:0000313" key="2">
    <source>
        <dbReference type="EMBL" id="TDE06792.1"/>
    </source>
</evidence>
<name>A0A4R5D0Q6_9FLAO</name>
<accession>A0A4R5D0Q6</accession>
<evidence type="ECO:0000313" key="3">
    <source>
        <dbReference type="Proteomes" id="UP000294597"/>
    </source>
</evidence>
<gene>
    <name evidence="2" type="ORF">E0F98_04030</name>
</gene>
<feature type="transmembrane region" description="Helical" evidence="1">
    <location>
        <begin position="297"/>
        <end position="317"/>
    </location>
</feature>
<sequence>MSTNVPQNHENQEIDLVQISKKIGSLFQELNAFIFRCIHFFIKNGVLIVILLVIGFGLGYYLDKNQKKYDHQIIVAPNFQSTDYLYSKIDLLASKISEKDVQFLKSIGIKDPSQLTKISIEPIVDVYKLISSNEQNFELLELLAQNGDLKTIVKETTTGKNYNYHTIILSTNGVTSQNNVVDPILNYLNSNSYFKKIQKISVGNIEQKIKEKETTIVQIDGIVNSFSNRAGNAQNSDKLIYYNENTQLNNIIKTKDSLVNVLGVLKIDLFNSRKVINDNAIILNIKNNKLINGKMKLVLPLLLISLFVFIRLFVLFYKKQSIRQQEMANN</sequence>
<proteinExistence type="predicted"/>
<evidence type="ECO:0000256" key="1">
    <source>
        <dbReference type="SAM" id="Phobius"/>
    </source>
</evidence>
<reference evidence="2 3" key="1">
    <citation type="submission" date="2019-03" db="EMBL/GenBank/DDBJ databases">
        <title>Flavobacterium TSA-D2 sp. nov., isolated from arctic soil.</title>
        <authorList>
            <person name="Chaudhary D.K."/>
        </authorList>
    </citation>
    <scope>NUCLEOTIDE SEQUENCE [LARGE SCALE GENOMIC DNA]</scope>
    <source>
        <strain evidence="2 3">TSA-D2</strain>
    </source>
</reference>
<protein>
    <submittedName>
        <fullName evidence="2">Uncharacterized protein</fullName>
    </submittedName>
</protein>
<dbReference type="Proteomes" id="UP000294597">
    <property type="component" value="Unassembled WGS sequence"/>
</dbReference>
<keyword evidence="1" id="KW-0472">Membrane</keyword>
<keyword evidence="1" id="KW-0812">Transmembrane</keyword>
<organism evidence="2 3">
    <name type="scientific">Flavobacterium hiemivividum</name>
    <dbReference type="NCBI Taxonomy" id="2541734"/>
    <lineage>
        <taxon>Bacteria</taxon>
        <taxon>Pseudomonadati</taxon>
        <taxon>Bacteroidota</taxon>
        <taxon>Flavobacteriia</taxon>
        <taxon>Flavobacteriales</taxon>
        <taxon>Flavobacteriaceae</taxon>
        <taxon>Flavobacterium</taxon>
    </lineage>
</organism>
<comment type="caution">
    <text evidence="2">The sequence shown here is derived from an EMBL/GenBank/DDBJ whole genome shotgun (WGS) entry which is preliminary data.</text>
</comment>
<keyword evidence="3" id="KW-1185">Reference proteome</keyword>
<dbReference type="AlphaFoldDB" id="A0A4R5D0Q6"/>
<keyword evidence="1" id="KW-1133">Transmembrane helix</keyword>